<feature type="region of interest" description="Disordered" evidence="1">
    <location>
        <begin position="217"/>
        <end position="252"/>
    </location>
</feature>
<proteinExistence type="predicted"/>
<evidence type="ECO:0000313" key="2">
    <source>
        <dbReference type="EMBL" id="KZP06392.1"/>
    </source>
</evidence>
<dbReference type="AlphaFoldDB" id="A0A167WRB0"/>
<keyword evidence="3" id="KW-1185">Reference proteome</keyword>
<dbReference type="OrthoDB" id="3163890at2759"/>
<feature type="region of interest" description="Disordered" evidence="1">
    <location>
        <begin position="302"/>
        <end position="324"/>
    </location>
</feature>
<dbReference type="Proteomes" id="UP000076532">
    <property type="component" value="Unassembled WGS sequence"/>
</dbReference>
<feature type="region of interest" description="Disordered" evidence="1">
    <location>
        <begin position="354"/>
        <end position="374"/>
    </location>
</feature>
<organism evidence="2 3">
    <name type="scientific">Athelia psychrophila</name>
    <dbReference type="NCBI Taxonomy" id="1759441"/>
    <lineage>
        <taxon>Eukaryota</taxon>
        <taxon>Fungi</taxon>
        <taxon>Dikarya</taxon>
        <taxon>Basidiomycota</taxon>
        <taxon>Agaricomycotina</taxon>
        <taxon>Agaricomycetes</taxon>
        <taxon>Agaricomycetidae</taxon>
        <taxon>Atheliales</taxon>
        <taxon>Atheliaceae</taxon>
        <taxon>Athelia</taxon>
    </lineage>
</organism>
<feature type="non-terminal residue" evidence="2">
    <location>
        <position position="597"/>
    </location>
</feature>
<protein>
    <submittedName>
        <fullName evidence="2">Uncharacterized protein</fullName>
    </submittedName>
</protein>
<reference evidence="2 3" key="1">
    <citation type="journal article" date="2016" name="Mol. Biol. Evol.">
        <title>Comparative Genomics of Early-Diverging Mushroom-Forming Fungi Provides Insights into the Origins of Lignocellulose Decay Capabilities.</title>
        <authorList>
            <person name="Nagy L.G."/>
            <person name="Riley R."/>
            <person name="Tritt A."/>
            <person name="Adam C."/>
            <person name="Daum C."/>
            <person name="Floudas D."/>
            <person name="Sun H."/>
            <person name="Yadav J.S."/>
            <person name="Pangilinan J."/>
            <person name="Larsson K.H."/>
            <person name="Matsuura K."/>
            <person name="Barry K."/>
            <person name="Labutti K."/>
            <person name="Kuo R."/>
            <person name="Ohm R.A."/>
            <person name="Bhattacharya S.S."/>
            <person name="Shirouzu T."/>
            <person name="Yoshinaga Y."/>
            <person name="Martin F.M."/>
            <person name="Grigoriev I.V."/>
            <person name="Hibbett D.S."/>
        </authorList>
    </citation>
    <scope>NUCLEOTIDE SEQUENCE [LARGE SCALE GENOMIC DNA]</scope>
    <source>
        <strain evidence="2 3">CBS 109695</strain>
    </source>
</reference>
<accession>A0A167WRB0</accession>
<sequence length="597" mass="65082">MAQPNHPRALLGGALLCTHATATDRGPRAPSHSSSPIGGAYKHLALPLPTTDPHPNVLSPSPAVPCIYRRARDGRPATTRAHLDVLRHLGCVQIPCAPSPLHAPTPPPNLPQALTADPFWRSCALALQGACMGRVDCAVLSGPTRAFPDDRTFVRGSCATLARPRPFAGLTLQPTTIPPSSSPIVPRRARVFRPIGVTAAAVGLQFHLGGVQISRAPPIHCRPTPTSNRPRAYPGGRAVSPPTGRATLSRAPDELSTLASTSPHYLPPLDVALYRARVRRPTGFSSRYPAYAASFTGRAKLSRAPDELPTRASTSHTTSRPSTSRFTACASVGLLGSAAATQRLQLNLRVARNSRAPQPNCQPRPTTSHTTNSVSSHRPALLCCTDTRRGRLDVFTEPWNTRRLRTSAYRVRRVLGGPSPHSHQSNSASGHRAVLPRYTDTRRGHDVLTEPWNTRRLHASAFRARRAGRPIPVLLPSQFQPPPSLPRVISKERLKIHLEESDSFMVNLEEMVATALTDFPDDDKSDVSIYAAKLAQSCITGDTRAGHFRIAKAYIMYHRLRNPTWDAKAVTVQTPYHIREFITQKCGPKEQNFEGKK</sequence>
<gene>
    <name evidence="2" type="ORF">FIBSPDRAFT_966510</name>
</gene>
<dbReference type="EMBL" id="KV417790">
    <property type="protein sequence ID" value="KZP06392.1"/>
    <property type="molecule type" value="Genomic_DNA"/>
</dbReference>
<name>A0A167WRB0_9AGAM</name>
<evidence type="ECO:0000256" key="1">
    <source>
        <dbReference type="SAM" id="MobiDB-lite"/>
    </source>
</evidence>
<evidence type="ECO:0000313" key="3">
    <source>
        <dbReference type="Proteomes" id="UP000076532"/>
    </source>
</evidence>
<feature type="region of interest" description="Disordered" evidence="1">
    <location>
        <begin position="22"/>
        <end position="52"/>
    </location>
</feature>
<feature type="compositionally biased region" description="Polar residues" evidence="1">
    <location>
        <begin position="355"/>
        <end position="365"/>
    </location>
</feature>
<feature type="compositionally biased region" description="Low complexity" evidence="1">
    <location>
        <begin position="310"/>
        <end position="324"/>
    </location>
</feature>